<feature type="compositionally biased region" description="Low complexity" evidence="1">
    <location>
        <begin position="203"/>
        <end position="231"/>
    </location>
</feature>
<keyword evidence="3" id="KW-1185">Reference proteome</keyword>
<dbReference type="PANTHER" id="PTHR30519">
    <property type="entry name" value="5-METHYLTETRAHYDROPTEROYLTRIGLUTAMATE--HOMOCYSTEINE METHYLTRANSFERASE"/>
    <property type="match status" value="1"/>
</dbReference>
<organism evidence="3 4">
    <name type="scientific">Camelina sativa</name>
    <name type="common">False flax</name>
    <name type="synonym">Myagrum sativum</name>
    <dbReference type="NCBI Taxonomy" id="90675"/>
    <lineage>
        <taxon>Eukaryota</taxon>
        <taxon>Viridiplantae</taxon>
        <taxon>Streptophyta</taxon>
        <taxon>Embryophyta</taxon>
        <taxon>Tracheophyta</taxon>
        <taxon>Spermatophyta</taxon>
        <taxon>Magnoliopsida</taxon>
        <taxon>eudicotyledons</taxon>
        <taxon>Gunneridae</taxon>
        <taxon>Pentapetalae</taxon>
        <taxon>rosids</taxon>
        <taxon>malvids</taxon>
        <taxon>Brassicales</taxon>
        <taxon>Brassicaceae</taxon>
        <taxon>Camelineae</taxon>
        <taxon>Camelina</taxon>
    </lineage>
</organism>
<dbReference type="Gene3D" id="3.20.20.210">
    <property type="match status" value="1"/>
</dbReference>
<dbReference type="RefSeq" id="XP_010456565.2">
    <property type="nucleotide sequence ID" value="XM_010458263.2"/>
</dbReference>
<accession>A0ABM0VI81</accession>
<gene>
    <name evidence="4" type="primary">LOC104738025</name>
</gene>
<evidence type="ECO:0000259" key="2">
    <source>
        <dbReference type="Pfam" id="PF08267"/>
    </source>
</evidence>
<feature type="domain" description="Cobalamin-independent methionine synthase MetE N-terminal" evidence="2">
    <location>
        <begin position="25"/>
        <end position="195"/>
    </location>
</feature>
<sequence length="238" mass="25667">MLICYEYTQLHIHKPHSDLICLIFLQLGVDTVPVLVGPVSYLLLSKAAKGVDKSFDLLSLLPKILAVYKEVISELKAAGATWIQLDEPVLVMDLEGHKLEAFTAAYAELESTLSGLNVLVETYFADIPAEAYKTLTSLKGVTAFGFDLVRGTKTLDLVKAGFPEGKYLFAGVVDGRNIWANDFAASLSTLEALEGIVGKAHSSSSLSLSPSPLSQPFLSDSSSVRSGSDYDLLSSFEK</sequence>
<name>A0ABM0VI81_CAMSA</name>
<reference evidence="3" key="1">
    <citation type="journal article" date="2014" name="Nat. Commun.">
        <title>The emerging biofuel crop Camelina sativa retains a highly undifferentiated hexaploid genome structure.</title>
        <authorList>
            <person name="Kagale S."/>
            <person name="Koh C."/>
            <person name="Nixon J."/>
            <person name="Bollina V."/>
            <person name="Clarke W.E."/>
            <person name="Tuteja R."/>
            <person name="Spillane C."/>
            <person name="Robinson S.J."/>
            <person name="Links M.G."/>
            <person name="Clarke C."/>
            <person name="Higgins E.E."/>
            <person name="Huebert T."/>
            <person name="Sharpe A.G."/>
            <person name="Parkin I.A."/>
        </authorList>
    </citation>
    <scope>NUCLEOTIDE SEQUENCE [LARGE SCALE GENOMIC DNA]</scope>
    <source>
        <strain evidence="3">cv. DH55</strain>
    </source>
</reference>
<dbReference type="GeneID" id="104738025"/>
<dbReference type="Proteomes" id="UP000694864">
    <property type="component" value="Chromosome 13"/>
</dbReference>
<dbReference type="InterPro" id="IPR013215">
    <property type="entry name" value="Cbl-indep_Met_Synth_N"/>
</dbReference>
<dbReference type="SUPFAM" id="SSF51726">
    <property type="entry name" value="UROD/MetE-like"/>
    <property type="match status" value="1"/>
</dbReference>
<evidence type="ECO:0000313" key="4">
    <source>
        <dbReference type="RefSeq" id="XP_010456565.2"/>
    </source>
</evidence>
<reference evidence="4" key="2">
    <citation type="submission" date="2025-08" db="UniProtKB">
        <authorList>
            <consortium name="RefSeq"/>
        </authorList>
    </citation>
    <scope>IDENTIFICATION</scope>
    <source>
        <tissue evidence="4">Leaf</tissue>
    </source>
</reference>
<dbReference type="Pfam" id="PF08267">
    <property type="entry name" value="Meth_synt_1"/>
    <property type="match status" value="1"/>
</dbReference>
<evidence type="ECO:0000256" key="1">
    <source>
        <dbReference type="SAM" id="MobiDB-lite"/>
    </source>
</evidence>
<feature type="region of interest" description="Disordered" evidence="1">
    <location>
        <begin position="203"/>
        <end position="238"/>
    </location>
</feature>
<proteinExistence type="predicted"/>
<evidence type="ECO:0000313" key="3">
    <source>
        <dbReference type="Proteomes" id="UP000694864"/>
    </source>
</evidence>
<protein>
    <submittedName>
        <fullName evidence="4">5-methyltetrahydropteroyltriglutamate-- homocysteine methyltransferase 1-like</fullName>
    </submittedName>
</protein>
<dbReference type="InterPro" id="IPR038071">
    <property type="entry name" value="UROD/MetE-like_sf"/>
</dbReference>